<dbReference type="OrthoDB" id="8744489at2"/>
<feature type="region of interest" description="Disordered" evidence="4">
    <location>
        <begin position="265"/>
        <end position="289"/>
    </location>
</feature>
<keyword evidence="8" id="KW-1185">Reference proteome</keyword>
<evidence type="ECO:0000313" key="8">
    <source>
        <dbReference type="Proteomes" id="UP000007013"/>
    </source>
</evidence>
<dbReference type="InterPro" id="IPR004090">
    <property type="entry name" value="Chemotax_Me-accpt_rcpt"/>
</dbReference>
<proteinExistence type="inferred from homology"/>
<feature type="transmembrane region" description="Helical" evidence="5">
    <location>
        <begin position="190"/>
        <end position="209"/>
    </location>
</feature>
<keyword evidence="5" id="KW-1133">Transmembrane helix</keyword>
<protein>
    <submittedName>
        <fullName evidence="7">Methyl-accepting chemotaxis sensory transducer</fullName>
    </submittedName>
</protein>
<feature type="compositionally biased region" description="Basic and acidic residues" evidence="4">
    <location>
        <begin position="268"/>
        <end position="278"/>
    </location>
</feature>
<dbReference type="InterPro" id="IPR024478">
    <property type="entry name" value="HlyB_4HB_MCP"/>
</dbReference>
<evidence type="ECO:0000256" key="4">
    <source>
        <dbReference type="SAM" id="MobiDB-lite"/>
    </source>
</evidence>
<dbReference type="GO" id="GO:0004888">
    <property type="term" value="F:transmembrane signaling receptor activity"/>
    <property type="evidence" value="ECO:0007669"/>
    <property type="project" value="InterPro"/>
</dbReference>
<dbReference type="RefSeq" id="WP_012373439.1">
    <property type="nucleotide sequence ID" value="NC_010571.1"/>
</dbReference>
<evidence type="ECO:0000313" key="7">
    <source>
        <dbReference type="EMBL" id="ACB73901.1"/>
    </source>
</evidence>
<feature type="domain" description="Methyl-accepting transducer" evidence="6">
    <location>
        <begin position="223"/>
        <end position="452"/>
    </location>
</feature>
<feature type="region of interest" description="Disordered" evidence="4">
    <location>
        <begin position="526"/>
        <end position="547"/>
    </location>
</feature>
<name>B1ZTF6_OPITP</name>
<feature type="compositionally biased region" description="Basic and acidic residues" evidence="4">
    <location>
        <begin position="536"/>
        <end position="547"/>
    </location>
</feature>
<dbReference type="PANTHER" id="PTHR43531">
    <property type="entry name" value="PROTEIN ICFG"/>
    <property type="match status" value="1"/>
</dbReference>
<dbReference type="Pfam" id="PF00015">
    <property type="entry name" value="MCPsignal"/>
    <property type="match status" value="1"/>
</dbReference>
<dbReference type="InterPro" id="IPR051310">
    <property type="entry name" value="MCP_chemotaxis"/>
</dbReference>
<evidence type="ECO:0000256" key="5">
    <source>
        <dbReference type="SAM" id="Phobius"/>
    </source>
</evidence>
<dbReference type="PRINTS" id="PR00260">
    <property type="entry name" value="CHEMTRNSDUCR"/>
</dbReference>
<dbReference type="InterPro" id="IPR004089">
    <property type="entry name" value="MCPsignal_dom"/>
</dbReference>
<evidence type="ECO:0000256" key="3">
    <source>
        <dbReference type="PROSITE-ProRule" id="PRU00284"/>
    </source>
</evidence>
<reference evidence="7 8" key="1">
    <citation type="journal article" date="2011" name="J. Bacteriol.">
        <title>Genome sequence of the verrucomicrobium Opitutus terrae PB90-1, an abundant inhabitant of rice paddy soil ecosystems.</title>
        <authorList>
            <person name="van Passel M.W."/>
            <person name="Kant R."/>
            <person name="Palva A."/>
            <person name="Copeland A."/>
            <person name="Lucas S."/>
            <person name="Lapidus A."/>
            <person name="Glavina del Rio T."/>
            <person name="Pitluck S."/>
            <person name="Goltsman E."/>
            <person name="Clum A."/>
            <person name="Sun H."/>
            <person name="Schmutz J."/>
            <person name="Larimer F.W."/>
            <person name="Land M.L."/>
            <person name="Hauser L."/>
            <person name="Kyrpides N."/>
            <person name="Mikhailova N."/>
            <person name="Richardson P.P."/>
            <person name="Janssen P.H."/>
            <person name="de Vos W.M."/>
            <person name="Smidt H."/>
        </authorList>
    </citation>
    <scope>NUCLEOTIDE SEQUENCE [LARGE SCALE GENOMIC DNA]</scope>
    <source>
        <strain evidence="8">DSM 11246 / JCM 15787 / PB90-1</strain>
    </source>
</reference>
<dbReference type="STRING" id="452637.Oter_0611"/>
<dbReference type="PROSITE" id="PS50111">
    <property type="entry name" value="CHEMOTAXIS_TRANSDUC_2"/>
    <property type="match status" value="1"/>
</dbReference>
<dbReference type="PANTHER" id="PTHR43531:SF11">
    <property type="entry name" value="METHYL-ACCEPTING CHEMOTAXIS PROTEIN 3"/>
    <property type="match status" value="1"/>
</dbReference>
<dbReference type="SMART" id="SM00283">
    <property type="entry name" value="MA"/>
    <property type="match status" value="1"/>
</dbReference>
<dbReference type="eggNOG" id="COG0840">
    <property type="taxonomic scope" value="Bacteria"/>
</dbReference>
<keyword evidence="1" id="KW-0145">Chemotaxis</keyword>
<dbReference type="GO" id="GO:0007165">
    <property type="term" value="P:signal transduction"/>
    <property type="evidence" value="ECO:0007669"/>
    <property type="project" value="UniProtKB-KW"/>
</dbReference>
<dbReference type="KEGG" id="ote:Oter_0611"/>
<keyword evidence="5" id="KW-0812">Transmembrane</keyword>
<comment type="similarity">
    <text evidence="2">Belongs to the methyl-accepting chemotaxis (MCP) protein family.</text>
</comment>
<dbReference type="GO" id="GO:0006935">
    <property type="term" value="P:chemotaxis"/>
    <property type="evidence" value="ECO:0007669"/>
    <property type="project" value="UniProtKB-KW"/>
</dbReference>
<evidence type="ECO:0000259" key="6">
    <source>
        <dbReference type="PROSITE" id="PS50111"/>
    </source>
</evidence>
<feature type="compositionally biased region" description="Polar residues" evidence="4">
    <location>
        <begin position="526"/>
        <end position="535"/>
    </location>
</feature>
<organism evidence="7 8">
    <name type="scientific">Opitutus terrae (strain DSM 11246 / JCM 15787 / PB90-1)</name>
    <dbReference type="NCBI Taxonomy" id="452637"/>
    <lineage>
        <taxon>Bacteria</taxon>
        <taxon>Pseudomonadati</taxon>
        <taxon>Verrucomicrobiota</taxon>
        <taxon>Opitutia</taxon>
        <taxon>Opitutales</taxon>
        <taxon>Opitutaceae</taxon>
        <taxon>Opitutus</taxon>
    </lineage>
</organism>
<evidence type="ECO:0000256" key="2">
    <source>
        <dbReference type="ARBA" id="ARBA00029447"/>
    </source>
</evidence>
<evidence type="ECO:0000256" key="1">
    <source>
        <dbReference type="ARBA" id="ARBA00022500"/>
    </source>
</evidence>
<gene>
    <name evidence="7" type="ordered locus">Oter_0611</name>
</gene>
<dbReference type="Proteomes" id="UP000007013">
    <property type="component" value="Chromosome"/>
</dbReference>
<keyword evidence="3" id="KW-0807">Transducer</keyword>
<feature type="compositionally biased region" description="Polar residues" evidence="4">
    <location>
        <begin position="473"/>
        <end position="482"/>
    </location>
</feature>
<dbReference type="Pfam" id="PF12729">
    <property type="entry name" value="4HB_MCP_1"/>
    <property type="match status" value="1"/>
</dbReference>
<keyword evidence="5" id="KW-0472">Membrane</keyword>
<dbReference type="GO" id="GO:0016020">
    <property type="term" value="C:membrane"/>
    <property type="evidence" value="ECO:0007669"/>
    <property type="project" value="InterPro"/>
</dbReference>
<dbReference type="SUPFAM" id="SSF58104">
    <property type="entry name" value="Methyl-accepting chemotaxis protein (MCP) signaling domain"/>
    <property type="match status" value="1"/>
</dbReference>
<dbReference type="Gene3D" id="1.10.287.950">
    <property type="entry name" value="Methyl-accepting chemotaxis protein"/>
    <property type="match status" value="1"/>
</dbReference>
<feature type="compositionally biased region" description="Low complexity" evidence="4">
    <location>
        <begin position="484"/>
        <end position="505"/>
    </location>
</feature>
<feature type="region of interest" description="Disordered" evidence="4">
    <location>
        <begin position="473"/>
        <end position="510"/>
    </location>
</feature>
<dbReference type="HOGENOM" id="CLU_000445_107_16_0"/>
<dbReference type="AlphaFoldDB" id="B1ZTF6"/>
<dbReference type="EMBL" id="CP001032">
    <property type="protein sequence ID" value="ACB73901.1"/>
    <property type="molecule type" value="Genomic_DNA"/>
</dbReference>
<accession>B1ZTF6</accession>
<sequence length="547" mass="57238">MVTVTTCFALVAVGVALLAVVSASFTRQGTRQTNTLTNQFLPGLVTLAKLEHAALNFKSITLQFALARDEAAMNAQKTAFDSESQAVNQSLAQLKVLANDADSGTLIESLDQAIGAYSTAAAKFQTELRAGDFEKAMATLDQQVGSAQKELEAKLSAVSQRFFQLSQGAGAATATTIAKTDRVSTLGSTVLGAITLVCLAVALLATLGISRRLKDTNRALANSTGIVQDNASLVATSSQSLAEGSSTQAASLEETSSSLEELNSMTKRNAESAQKAKEAAGQARVSADTGAEHMQQMNSAMHAIKASSDDIAKIIKTIDEIAFQTNILALNAAVEAARAGEAGMGFAVVAEEVRALAQRSATAAKETAAKIEDSVNKSQQGAQISGEVSKSFETIQQQIRNLDQLVGEIATASHEQNQGIGQVTAAVTQMDEITQQNAGNAEETAAASQELNNQASILSQAVDSLHALMGNHRQQTSVQTPNLAYARSESPARSAAAARKTPPTAVKSNGVTLRQPELHRHAAQVNGTAASNAESNGHEHDKFFRNT</sequence>